<keyword evidence="2" id="KW-1185">Reference proteome</keyword>
<evidence type="ECO:0000313" key="2">
    <source>
        <dbReference type="Proteomes" id="UP000190027"/>
    </source>
</evidence>
<evidence type="ECO:0000313" key="1">
    <source>
        <dbReference type="EMBL" id="SKA71628.1"/>
    </source>
</evidence>
<sequence>MREISETGRVEAAIRRLTAAVRRAGTGTAPGRSGYGWWVLACGEPFEDAPYEDRETKREQLLAEVEAVGVTLPELIWVWDEENRVQLVITTLPSKERAERVAERLRQKGLTMRVAREYI</sequence>
<organism evidence="1 2">
    <name type="scientific">Paucidesulfovibrio gracilis DSM 16080</name>
    <dbReference type="NCBI Taxonomy" id="1121449"/>
    <lineage>
        <taxon>Bacteria</taxon>
        <taxon>Pseudomonadati</taxon>
        <taxon>Thermodesulfobacteriota</taxon>
        <taxon>Desulfovibrionia</taxon>
        <taxon>Desulfovibrionales</taxon>
        <taxon>Desulfovibrionaceae</taxon>
        <taxon>Paucidesulfovibrio</taxon>
    </lineage>
</organism>
<protein>
    <recommendedName>
        <fullName evidence="3">Sporulation related domain-containing protein</fullName>
    </recommendedName>
</protein>
<gene>
    <name evidence="1" type="ORF">SAMN02745704_00178</name>
</gene>
<dbReference type="Proteomes" id="UP000190027">
    <property type="component" value="Unassembled WGS sequence"/>
</dbReference>
<dbReference type="OrthoDB" id="5457682at2"/>
<dbReference type="RefSeq" id="WP_078715766.1">
    <property type="nucleotide sequence ID" value="NZ_FUYC01000001.1"/>
</dbReference>
<reference evidence="1 2" key="1">
    <citation type="submission" date="2017-02" db="EMBL/GenBank/DDBJ databases">
        <authorList>
            <person name="Peterson S.W."/>
        </authorList>
    </citation>
    <scope>NUCLEOTIDE SEQUENCE [LARGE SCALE GENOMIC DNA]</scope>
    <source>
        <strain evidence="1 2">DSM 16080</strain>
    </source>
</reference>
<accession>A0A1T4W3I2</accession>
<proteinExistence type="predicted"/>
<name>A0A1T4W3I2_9BACT</name>
<dbReference type="EMBL" id="FUYC01000001">
    <property type="protein sequence ID" value="SKA71628.1"/>
    <property type="molecule type" value="Genomic_DNA"/>
</dbReference>
<evidence type="ECO:0008006" key="3">
    <source>
        <dbReference type="Google" id="ProtNLM"/>
    </source>
</evidence>
<dbReference type="AlphaFoldDB" id="A0A1T4W3I2"/>